<accession>A0A1G9X2H5</accession>
<keyword evidence="2" id="KW-1185">Reference proteome</keyword>
<dbReference type="EMBL" id="FNIA01000009">
    <property type="protein sequence ID" value="SDM90939.1"/>
    <property type="molecule type" value="Genomic_DNA"/>
</dbReference>
<dbReference type="OrthoDB" id="300230at2157"/>
<evidence type="ECO:0000313" key="2">
    <source>
        <dbReference type="Proteomes" id="UP000199370"/>
    </source>
</evidence>
<reference evidence="1 2" key="1">
    <citation type="submission" date="2016-10" db="EMBL/GenBank/DDBJ databases">
        <authorList>
            <person name="de Groot N.N."/>
        </authorList>
    </citation>
    <scope>NUCLEOTIDE SEQUENCE [LARGE SCALE GENOMIC DNA]</scope>
    <source>
        <strain evidence="2">EB21,IBRC-M 10013,KCTC 4048</strain>
    </source>
</reference>
<dbReference type="AlphaFoldDB" id="A0A1G9X2H5"/>
<protein>
    <submittedName>
        <fullName evidence="1">Uncharacterized protein</fullName>
    </submittedName>
</protein>
<dbReference type="InterPro" id="IPR045396">
    <property type="entry name" value="DUF6517"/>
</dbReference>
<gene>
    <name evidence="1" type="ORF">SAMN05192554_109118</name>
</gene>
<dbReference type="Proteomes" id="UP000199370">
    <property type="component" value="Unassembled WGS sequence"/>
</dbReference>
<organism evidence="1 2">
    <name type="scientific">Haloarchaeobius iranensis</name>
    <dbReference type="NCBI Taxonomy" id="996166"/>
    <lineage>
        <taxon>Archaea</taxon>
        <taxon>Methanobacteriati</taxon>
        <taxon>Methanobacteriota</taxon>
        <taxon>Stenosarchaea group</taxon>
        <taxon>Halobacteria</taxon>
        <taxon>Halobacteriales</taxon>
        <taxon>Halorubellaceae</taxon>
        <taxon>Haloarchaeobius</taxon>
    </lineage>
</organism>
<sequence length="218" mass="24040">MSAPRLPDALLAEFGWELARTESELALELPFFSIEAFNAIYVDSASVDAYDAIADPRVDLAGRAFFTTDLVFDPSLDSFGVDPASVFGIATSYAEREFKESIEEDGLTAVEAVEERDFDRGDGRPARAFRYDVAYPLSDDVIEQDVVDGRFTLASTLWACIWPTRGAYAMAGGMYPTEEFDDAIHRQAAGARLAVDAAVCPDPAHDRERAFEAMRRVE</sequence>
<dbReference type="Pfam" id="PF20127">
    <property type="entry name" value="DUF6517"/>
    <property type="match status" value="1"/>
</dbReference>
<name>A0A1G9X2H5_9EURY</name>
<proteinExistence type="predicted"/>
<evidence type="ECO:0000313" key="1">
    <source>
        <dbReference type="EMBL" id="SDM90939.1"/>
    </source>
</evidence>
<dbReference type="RefSeq" id="WP_089733380.1">
    <property type="nucleotide sequence ID" value="NZ_FNIA01000009.1"/>
</dbReference>